<evidence type="ECO:0000313" key="1">
    <source>
        <dbReference type="EMBL" id="GFR65305.1"/>
    </source>
</evidence>
<dbReference type="Proteomes" id="UP000762676">
    <property type="component" value="Unassembled WGS sequence"/>
</dbReference>
<sequence>MDVSFILCNEQQNFQNNSLGTEPTTQGLGRNARHSNNYTINRLEPVNRAWIISVQLAVSTRPCKTFHKHRGSLYLLNNFTGKIAVSGLIGK</sequence>
<protein>
    <submittedName>
        <fullName evidence="1">Uncharacterized protein</fullName>
    </submittedName>
</protein>
<evidence type="ECO:0000313" key="2">
    <source>
        <dbReference type="Proteomes" id="UP000762676"/>
    </source>
</evidence>
<accession>A0AAV4EXQ0</accession>
<comment type="caution">
    <text evidence="1">The sequence shown here is derived from an EMBL/GenBank/DDBJ whole genome shotgun (WGS) entry which is preliminary data.</text>
</comment>
<name>A0AAV4EXQ0_9GAST</name>
<keyword evidence="2" id="KW-1185">Reference proteome</keyword>
<dbReference type="AlphaFoldDB" id="A0AAV4EXQ0"/>
<organism evidence="1 2">
    <name type="scientific">Elysia marginata</name>
    <dbReference type="NCBI Taxonomy" id="1093978"/>
    <lineage>
        <taxon>Eukaryota</taxon>
        <taxon>Metazoa</taxon>
        <taxon>Spiralia</taxon>
        <taxon>Lophotrochozoa</taxon>
        <taxon>Mollusca</taxon>
        <taxon>Gastropoda</taxon>
        <taxon>Heterobranchia</taxon>
        <taxon>Euthyneura</taxon>
        <taxon>Panpulmonata</taxon>
        <taxon>Sacoglossa</taxon>
        <taxon>Placobranchoidea</taxon>
        <taxon>Plakobranchidae</taxon>
        <taxon>Elysia</taxon>
    </lineage>
</organism>
<reference evidence="1 2" key="1">
    <citation type="journal article" date="2021" name="Elife">
        <title>Chloroplast acquisition without the gene transfer in kleptoplastic sea slugs, Plakobranchus ocellatus.</title>
        <authorList>
            <person name="Maeda T."/>
            <person name="Takahashi S."/>
            <person name="Yoshida T."/>
            <person name="Shimamura S."/>
            <person name="Takaki Y."/>
            <person name="Nagai Y."/>
            <person name="Toyoda A."/>
            <person name="Suzuki Y."/>
            <person name="Arimoto A."/>
            <person name="Ishii H."/>
            <person name="Satoh N."/>
            <person name="Nishiyama T."/>
            <person name="Hasebe M."/>
            <person name="Maruyama T."/>
            <person name="Minagawa J."/>
            <person name="Obokata J."/>
            <person name="Shigenobu S."/>
        </authorList>
    </citation>
    <scope>NUCLEOTIDE SEQUENCE [LARGE SCALE GENOMIC DNA]</scope>
</reference>
<gene>
    <name evidence="1" type="ORF">ElyMa_001944400</name>
</gene>
<dbReference type="EMBL" id="BMAT01003943">
    <property type="protein sequence ID" value="GFR65305.1"/>
    <property type="molecule type" value="Genomic_DNA"/>
</dbReference>
<proteinExistence type="predicted"/>